<reference evidence="2" key="1">
    <citation type="journal article" date="2023" name="G3 (Bethesda)">
        <title>Whole genome assembly and annotation of the endangered Caribbean coral Acropora cervicornis.</title>
        <authorList>
            <person name="Selwyn J.D."/>
            <person name="Vollmer S.V."/>
        </authorList>
    </citation>
    <scope>NUCLEOTIDE SEQUENCE</scope>
    <source>
        <strain evidence="2">K2</strain>
    </source>
</reference>
<dbReference type="AlphaFoldDB" id="A0AAD9UTP5"/>
<reference evidence="2" key="2">
    <citation type="journal article" date="2023" name="Science">
        <title>Genomic signatures of disease resistance in endangered staghorn corals.</title>
        <authorList>
            <person name="Vollmer S.V."/>
            <person name="Selwyn J.D."/>
            <person name="Despard B.A."/>
            <person name="Roesel C.L."/>
        </authorList>
    </citation>
    <scope>NUCLEOTIDE SEQUENCE</scope>
    <source>
        <strain evidence="2">K2</strain>
    </source>
</reference>
<organism evidence="2 3">
    <name type="scientific">Acropora cervicornis</name>
    <name type="common">Staghorn coral</name>
    <dbReference type="NCBI Taxonomy" id="6130"/>
    <lineage>
        <taxon>Eukaryota</taxon>
        <taxon>Metazoa</taxon>
        <taxon>Cnidaria</taxon>
        <taxon>Anthozoa</taxon>
        <taxon>Hexacorallia</taxon>
        <taxon>Scleractinia</taxon>
        <taxon>Astrocoeniina</taxon>
        <taxon>Acroporidae</taxon>
        <taxon>Acropora</taxon>
    </lineage>
</organism>
<gene>
    <name evidence="2" type="ORF">P5673_030231</name>
</gene>
<feature type="compositionally biased region" description="Basic residues" evidence="1">
    <location>
        <begin position="460"/>
        <end position="472"/>
    </location>
</feature>
<keyword evidence="3" id="KW-1185">Reference proteome</keyword>
<comment type="caution">
    <text evidence="2">The sequence shown here is derived from an EMBL/GenBank/DDBJ whole genome shotgun (WGS) entry which is preliminary data.</text>
</comment>
<evidence type="ECO:0000313" key="3">
    <source>
        <dbReference type="Proteomes" id="UP001249851"/>
    </source>
</evidence>
<evidence type="ECO:0000256" key="1">
    <source>
        <dbReference type="SAM" id="MobiDB-lite"/>
    </source>
</evidence>
<protein>
    <submittedName>
        <fullName evidence="2">Uncharacterized protein</fullName>
    </submittedName>
</protein>
<name>A0AAD9UTP5_ACRCE</name>
<feature type="region of interest" description="Disordered" evidence="1">
    <location>
        <begin position="448"/>
        <end position="483"/>
    </location>
</feature>
<dbReference type="Proteomes" id="UP001249851">
    <property type="component" value="Unassembled WGS sequence"/>
</dbReference>
<evidence type="ECO:0000313" key="2">
    <source>
        <dbReference type="EMBL" id="KAK2549260.1"/>
    </source>
</evidence>
<accession>A0AAD9UTP5</accession>
<sequence>MYPNQENIDTLEAVQVTKVPPTTTATINYEVEYNEKEPLSDVNDRRNRDRSQPCKRSGFCKAGGRTLQICRGSKECGNPQCSFRKIHKIHKTPNKVDFTRRKACLHCKSKPLHINCTARNYVENDRCHKKMTVIYIGGHSCSPLAPEEKPKKEEVECIIHERPMITTGQIHIEKVRQALLCESCAEAVADVALKYSDTRHLPASVNDKWRPNGSGIEAIRLLKEDFQKWGVDSKLIIEVGEDFVILSSEQKIRIAALITTGQIKEPVSVDGCESHAKDFTELEMTMYFPVLRRNVKLATIFVPKPAENSDNVEKLGRGLDAHAVTAVQAEDAEKSLEKLINIWSTNPTKMMNFKKWRALGYRKRLLDVVTTECAASILEAAEVKRKNLGQQTAGKGPSAADCTKKEDNQLFLDLNACATVVEHVAERADMTEMEELLPVETPHAAFRINTKDTNRCDRNRKARKTKKKKTKKKTTETTQSVSKSNLRYSSKKVDNVQMDILDCASSMYNFSVKMLNTMGYVQNIFMVLPHVARAATMQFGFCTTCSDFLEMNS</sequence>
<feature type="compositionally biased region" description="Basic and acidic residues" evidence="1">
    <location>
        <begin position="449"/>
        <end position="459"/>
    </location>
</feature>
<dbReference type="EMBL" id="JARQWQ010000128">
    <property type="protein sequence ID" value="KAK2549260.1"/>
    <property type="molecule type" value="Genomic_DNA"/>
</dbReference>
<proteinExistence type="predicted"/>